<evidence type="ECO:0000256" key="10">
    <source>
        <dbReference type="ARBA" id="ARBA00022605"/>
    </source>
</evidence>
<evidence type="ECO:0000256" key="15">
    <source>
        <dbReference type="ARBA" id="ARBA00023141"/>
    </source>
</evidence>
<keyword evidence="9" id="KW-0963">Cytoplasm</keyword>
<comment type="cofactor">
    <cofactor evidence="3">
        <name>Co(2+)</name>
        <dbReference type="ChEBI" id="CHEBI:48828"/>
    </cofactor>
</comment>
<evidence type="ECO:0000256" key="7">
    <source>
        <dbReference type="ARBA" id="ARBA00013031"/>
    </source>
</evidence>
<evidence type="ECO:0000256" key="8">
    <source>
        <dbReference type="ARBA" id="ARBA00017684"/>
    </source>
</evidence>
<dbReference type="InterPro" id="IPR050071">
    <property type="entry name" value="Dehydroquinate_synthase"/>
</dbReference>
<keyword evidence="11" id="KW-0479">Metal-binding</keyword>
<comment type="cofactor">
    <cofactor evidence="2">
        <name>NAD(+)</name>
        <dbReference type="ChEBI" id="CHEBI:57540"/>
    </cofactor>
</comment>
<dbReference type="SUPFAM" id="SSF56796">
    <property type="entry name" value="Dehydroquinate synthase-like"/>
    <property type="match status" value="1"/>
</dbReference>
<gene>
    <name evidence="21" type="ORF">J2R98_000657</name>
</gene>
<dbReference type="EC" id="4.2.3.4" evidence="7 18"/>
<dbReference type="Gene3D" id="3.40.50.1970">
    <property type="match status" value="1"/>
</dbReference>
<dbReference type="Gene3D" id="1.20.1090.10">
    <property type="entry name" value="Dehydroquinate synthase-like - alpha domain"/>
    <property type="match status" value="1"/>
</dbReference>
<feature type="domain" description="3-dehydroquinate synthase C-terminal" evidence="20">
    <location>
        <begin position="178"/>
        <end position="320"/>
    </location>
</feature>
<name>A0ABU0DQX8_9BACI</name>
<reference evidence="21 22" key="1">
    <citation type="submission" date="2023-07" db="EMBL/GenBank/DDBJ databases">
        <title>Genomic Encyclopedia of Type Strains, Phase IV (KMG-IV): sequencing the most valuable type-strain genomes for metagenomic binning, comparative biology and taxonomic classification.</title>
        <authorList>
            <person name="Goeker M."/>
        </authorList>
    </citation>
    <scope>NUCLEOTIDE SEQUENCE [LARGE SCALE GENOMIC DNA]</scope>
    <source>
        <strain evidence="21 22">DSM 15448</strain>
    </source>
</reference>
<keyword evidence="10" id="KW-0028">Amino-acid biosynthesis</keyword>
<evidence type="ECO:0000256" key="14">
    <source>
        <dbReference type="ARBA" id="ARBA00023027"/>
    </source>
</evidence>
<proteinExistence type="inferred from homology"/>
<comment type="subcellular location">
    <subcellularLocation>
        <location evidence="4">Cytoplasm</location>
    </subcellularLocation>
</comment>
<dbReference type="Proteomes" id="UP001236723">
    <property type="component" value="Unassembled WGS sequence"/>
</dbReference>
<comment type="similarity">
    <text evidence="6">Belongs to the sugar phosphate cyclases superfamily. Dehydroquinate synthase family.</text>
</comment>
<evidence type="ECO:0000256" key="4">
    <source>
        <dbReference type="ARBA" id="ARBA00004496"/>
    </source>
</evidence>
<evidence type="ECO:0000256" key="6">
    <source>
        <dbReference type="ARBA" id="ARBA00005412"/>
    </source>
</evidence>
<keyword evidence="16 21" id="KW-0456">Lyase</keyword>
<dbReference type="Pfam" id="PF24621">
    <property type="entry name" value="DHQS_C"/>
    <property type="match status" value="1"/>
</dbReference>
<evidence type="ECO:0000259" key="20">
    <source>
        <dbReference type="Pfam" id="PF24621"/>
    </source>
</evidence>
<dbReference type="InterPro" id="IPR056179">
    <property type="entry name" value="DHQS_C"/>
</dbReference>
<evidence type="ECO:0000256" key="11">
    <source>
        <dbReference type="ARBA" id="ARBA00022723"/>
    </source>
</evidence>
<evidence type="ECO:0000256" key="16">
    <source>
        <dbReference type="ARBA" id="ARBA00023239"/>
    </source>
</evidence>
<dbReference type="PANTHER" id="PTHR43622:SF7">
    <property type="entry name" value="3-DEHYDROQUINATE SYNTHASE, CHLOROPLASTIC"/>
    <property type="match status" value="1"/>
</dbReference>
<comment type="caution">
    <text evidence="21">The sequence shown here is derived from an EMBL/GenBank/DDBJ whole genome shotgun (WGS) entry which is preliminary data.</text>
</comment>
<keyword evidence="13" id="KW-0862">Zinc</keyword>
<evidence type="ECO:0000256" key="2">
    <source>
        <dbReference type="ARBA" id="ARBA00001911"/>
    </source>
</evidence>
<comment type="catalytic activity">
    <reaction evidence="1">
        <text>7-phospho-2-dehydro-3-deoxy-D-arabino-heptonate = 3-dehydroquinate + phosphate</text>
        <dbReference type="Rhea" id="RHEA:21968"/>
        <dbReference type="ChEBI" id="CHEBI:32364"/>
        <dbReference type="ChEBI" id="CHEBI:43474"/>
        <dbReference type="ChEBI" id="CHEBI:58394"/>
        <dbReference type="EC" id="4.2.3.4"/>
    </reaction>
</comment>
<dbReference type="CDD" id="cd08195">
    <property type="entry name" value="DHQS"/>
    <property type="match status" value="1"/>
</dbReference>
<dbReference type="PIRSF" id="PIRSF001455">
    <property type="entry name" value="DHQ_synth"/>
    <property type="match status" value="1"/>
</dbReference>
<keyword evidence="22" id="KW-1185">Reference proteome</keyword>
<dbReference type="GO" id="GO:0003856">
    <property type="term" value="F:3-dehydroquinate synthase activity"/>
    <property type="evidence" value="ECO:0007669"/>
    <property type="project" value="UniProtKB-EC"/>
</dbReference>
<evidence type="ECO:0000313" key="21">
    <source>
        <dbReference type="EMBL" id="MDQ0350854.1"/>
    </source>
</evidence>
<dbReference type="EMBL" id="JAUSUP010000001">
    <property type="protein sequence ID" value="MDQ0350854.1"/>
    <property type="molecule type" value="Genomic_DNA"/>
</dbReference>
<keyword evidence="17" id="KW-0170">Cobalt</keyword>
<dbReference type="PANTHER" id="PTHR43622">
    <property type="entry name" value="3-DEHYDROQUINATE SYNTHASE"/>
    <property type="match status" value="1"/>
</dbReference>
<evidence type="ECO:0000256" key="3">
    <source>
        <dbReference type="ARBA" id="ARBA00001941"/>
    </source>
</evidence>
<evidence type="ECO:0000256" key="12">
    <source>
        <dbReference type="ARBA" id="ARBA00022741"/>
    </source>
</evidence>
<evidence type="ECO:0000256" key="18">
    <source>
        <dbReference type="NCBIfam" id="TIGR01357"/>
    </source>
</evidence>
<dbReference type="RefSeq" id="WP_307066072.1">
    <property type="nucleotide sequence ID" value="NZ_JAUSUP010000001.1"/>
</dbReference>
<dbReference type="Pfam" id="PF01761">
    <property type="entry name" value="DHQ_synthase"/>
    <property type="match status" value="1"/>
</dbReference>
<dbReference type="InterPro" id="IPR030963">
    <property type="entry name" value="DHQ_synth_fam"/>
</dbReference>
<evidence type="ECO:0000256" key="5">
    <source>
        <dbReference type="ARBA" id="ARBA00004661"/>
    </source>
</evidence>
<dbReference type="InterPro" id="IPR030960">
    <property type="entry name" value="DHQS/DOIS_N"/>
</dbReference>
<feature type="domain" description="3-dehydroquinate synthase N-terminal" evidence="19">
    <location>
        <begin position="65"/>
        <end position="176"/>
    </location>
</feature>
<evidence type="ECO:0000256" key="17">
    <source>
        <dbReference type="ARBA" id="ARBA00023285"/>
    </source>
</evidence>
<dbReference type="InterPro" id="IPR016037">
    <property type="entry name" value="DHQ_synth_AroB"/>
</dbReference>
<accession>A0ABU0DQX8</accession>
<evidence type="ECO:0000256" key="1">
    <source>
        <dbReference type="ARBA" id="ARBA00001393"/>
    </source>
</evidence>
<evidence type="ECO:0000313" key="22">
    <source>
        <dbReference type="Proteomes" id="UP001236723"/>
    </source>
</evidence>
<comment type="pathway">
    <text evidence="5">Metabolic intermediate biosynthesis; chorismate biosynthesis; chorismate from D-erythrose 4-phosphate and phosphoenolpyruvate: step 2/7.</text>
</comment>
<evidence type="ECO:0000259" key="19">
    <source>
        <dbReference type="Pfam" id="PF01761"/>
    </source>
</evidence>
<organism evidence="21 22">
    <name type="scientific">Alkalibacillus filiformis</name>
    <dbReference type="NCBI Taxonomy" id="200990"/>
    <lineage>
        <taxon>Bacteria</taxon>
        <taxon>Bacillati</taxon>
        <taxon>Bacillota</taxon>
        <taxon>Bacilli</taxon>
        <taxon>Bacillales</taxon>
        <taxon>Bacillaceae</taxon>
        <taxon>Alkalibacillus</taxon>
    </lineage>
</organism>
<keyword evidence="12" id="KW-0547">Nucleotide-binding</keyword>
<dbReference type="NCBIfam" id="TIGR01357">
    <property type="entry name" value="aroB"/>
    <property type="match status" value="1"/>
</dbReference>
<keyword evidence="14" id="KW-0520">NAD</keyword>
<evidence type="ECO:0000256" key="13">
    <source>
        <dbReference type="ARBA" id="ARBA00022833"/>
    </source>
</evidence>
<sequence>MKEINVKASKSYRILIGYKIRNEIGQLIEPFKFNKVAIITDVNVAQHYLNDVTAALSPHVPTVSYVIPAGEHSKSMAEFERIQQFLLAEQLDRNSAVLALGGGVVGDLAGFVSSTYMRGIGFIQMPSSLLAHDSSVGGKVAINLSNVKNVIGQFYQPDLVIYDQEMLTTLSDQEFRSGLAEVIKHGLIDNVSLLKELMNKSKVSSHDSDFAHILEASIHVKRAIVEHDERESSIRQYLNFGHTLGHAIESVYSTSFVTHGESVMIGILFDLYVSDLENESDSQLLNQRLVDWLTTLGYKLNVTNWKAEELLTVMLADKKNDTQQIALILLRAYGQPYVKHFDYKQIETLLNGFVEYITQHPNVKKLC</sequence>
<keyword evidence="15" id="KW-0057">Aromatic amino acid biosynthesis</keyword>
<protein>
    <recommendedName>
        <fullName evidence="8 18">3-dehydroquinate synthase</fullName>
        <ecNumber evidence="7 18">4.2.3.4</ecNumber>
    </recommendedName>
</protein>
<evidence type="ECO:0000256" key="9">
    <source>
        <dbReference type="ARBA" id="ARBA00022490"/>
    </source>
</evidence>